<proteinExistence type="predicted"/>
<feature type="transmembrane region" description="Helical" evidence="1">
    <location>
        <begin position="6"/>
        <end position="32"/>
    </location>
</feature>
<evidence type="ECO:0008006" key="4">
    <source>
        <dbReference type="Google" id="ProtNLM"/>
    </source>
</evidence>
<evidence type="ECO:0000313" key="2">
    <source>
        <dbReference type="EMBL" id="GMT31491.1"/>
    </source>
</evidence>
<sequence>MVNSSVSSLAPTAFCCIITAEVLILLICCVCIPFVSQAVYNAVHRNFRIQNRMICIVFVLATSSRFILLYYQLKDLPLEDDDIVLIFASITRDASIEVASFGLELAFATLFWEWYERQTPATMLVALVVELTNIIPAVTNSMGWLFDFWLCAIFLCMFSCTRHIPGKINSLANTNMCAFAQIAIAVLTYNVVLLRSVKVSNDGYSVAKVFQIRENMRIMQCLLFVGKPLGLVSIIEFAFFCYYEWAPAEWILSRYIFIALFDLY</sequence>
<keyword evidence="1" id="KW-0812">Transmembrane</keyword>
<feature type="transmembrane region" description="Helical" evidence="1">
    <location>
        <begin position="53"/>
        <end position="71"/>
    </location>
</feature>
<dbReference type="EMBL" id="BTSY01000006">
    <property type="protein sequence ID" value="GMT31491.1"/>
    <property type="molecule type" value="Genomic_DNA"/>
</dbReference>
<feature type="transmembrane region" description="Helical" evidence="1">
    <location>
        <begin position="176"/>
        <end position="197"/>
    </location>
</feature>
<keyword evidence="1" id="KW-0472">Membrane</keyword>
<dbReference type="InterPro" id="IPR052860">
    <property type="entry name" value="NRL-GPCR1"/>
</dbReference>
<dbReference type="Proteomes" id="UP001432322">
    <property type="component" value="Unassembled WGS sequence"/>
</dbReference>
<protein>
    <recommendedName>
        <fullName evidence="4">G protein-coupled receptor</fullName>
    </recommendedName>
</protein>
<evidence type="ECO:0000256" key="1">
    <source>
        <dbReference type="SAM" id="Phobius"/>
    </source>
</evidence>
<feature type="non-terminal residue" evidence="2">
    <location>
        <position position="264"/>
    </location>
</feature>
<name>A0AAV5WKM7_9BILA</name>
<accession>A0AAV5WKM7</accession>
<organism evidence="2 3">
    <name type="scientific">Pristionchus fissidentatus</name>
    <dbReference type="NCBI Taxonomy" id="1538716"/>
    <lineage>
        <taxon>Eukaryota</taxon>
        <taxon>Metazoa</taxon>
        <taxon>Ecdysozoa</taxon>
        <taxon>Nematoda</taxon>
        <taxon>Chromadorea</taxon>
        <taxon>Rhabditida</taxon>
        <taxon>Rhabditina</taxon>
        <taxon>Diplogasteromorpha</taxon>
        <taxon>Diplogasteroidea</taxon>
        <taxon>Neodiplogasteridae</taxon>
        <taxon>Pristionchus</taxon>
    </lineage>
</organism>
<dbReference type="PANTHER" id="PTHR47521:SF7">
    <property type="entry name" value="SERPENTINE RECEPTOR CLASS EPSILON-6"/>
    <property type="match status" value="1"/>
</dbReference>
<keyword evidence="3" id="KW-1185">Reference proteome</keyword>
<feature type="transmembrane region" description="Helical" evidence="1">
    <location>
        <begin position="119"/>
        <end position="138"/>
    </location>
</feature>
<feature type="transmembrane region" description="Helical" evidence="1">
    <location>
        <begin position="83"/>
        <end position="107"/>
    </location>
</feature>
<dbReference type="AlphaFoldDB" id="A0AAV5WKM7"/>
<dbReference type="PANTHER" id="PTHR47521">
    <property type="entry name" value="SERPENTINE RECEPTOR, CLASS E (EPSILON)-RELATED"/>
    <property type="match status" value="1"/>
</dbReference>
<evidence type="ECO:0000313" key="3">
    <source>
        <dbReference type="Proteomes" id="UP001432322"/>
    </source>
</evidence>
<feature type="transmembrane region" description="Helical" evidence="1">
    <location>
        <begin position="217"/>
        <end position="243"/>
    </location>
</feature>
<gene>
    <name evidence="2" type="ORF">PFISCL1PPCAC_22788</name>
</gene>
<keyword evidence="1" id="KW-1133">Transmembrane helix</keyword>
<reference evidence="2" key="1">
    <citation type="submission" date="2023-10" db="EMBL/GenBank/DDBJ databases">
        <title>Genome assembly of Pristionchus species.</title>
        <authorList>
            <person name="Yoshida K."/>
            <person name="Sommer R.J."/>
        </authorList>
    </citation>
    <scope>NUCLEOTIDE SEQUENCE</scope>
    <source>
        <strain evidence="2">RS5133</strain>
    </source>
</reference>
<comment type="caution">
    <text evidence="2">The sequence shown here is derived from an EMBL/GenBank/DDBJ whole genome shotgun (WGS) entry which is preliminary data.</text>
</comment>